<gene>
    <name evidence="3" type="primary">Ankrd52</name>
    <name evidence="3" type="ORF">SNEC2469_LOCUS26108</name>
</gene>
<keyword evidence="2" id="KW-0040">ANK repeat</keyword>
<dbReference type="Pfam" id="PF12796">
    <property type="entry name" value="Ank_2"/>
    <property type="match status" value="1"/>
</dbReference>
<dbReference type="InterPro" id="IPR036770">
    <property type="entry name" value="Ankyrin_rpt-contain_sf"/>
</dbReference>
<comment type="caution">
    <text evidence="3">The sequence shown here is derived from an EMBL/GenBank/DDBJ whole genome shotgun (WGS) entry which is preliminary data.</text>
</comment>
<protein>
    <submittedName>
        <fullName evidence="3">Ankrd52 protein</fullName>
    </submittedName>
</protein>
<dbReference type="InterPro" id="IPR002110">
    <property type="entry name" value="Ankyrin_rpt"/>
</dbReference>
<evidence type="ECO:0000313" key="3">
    <source>
        <dbReference type="EMBL" id="CAE7846983.1"/>
    </source>
</evidence>
<keyword evidence="1" id="KW-0677">Repeat</keyword>
<dbReference type="Proteomes" id="UP000601435">
    <property type="component" value="Unassembled WGS sequence"/>
</dbReference>
<dbReference type="SMART" id="SM00248">
    <property type="entry name" value="ANK"/>
    <property type="match status" value="3"/>
</dbReference>
<accession>A0A813A3E4</accession>
<reference evidence="3" key="1">
    <citation type="submission" date="2021-02" db="EMBL/GenBank/DDBJ databases">
        <authorList>
            <person name="Dougan E. K."/>
            <person name="Rhodes N."/>
            <person name="Thang M."/>
            <person name="Chan C."/>
        </authorList>
    </citation>
    <scope>NUCLEOTIDE SEQUENCE</scope>
</reference>
<keyword evidence="4" id="KW-1185">Reference proteome</keyword>
<dbReference type="SUPFAM" id="SSF48403">
    <property type="entry name" value="Ankyrin repeat"/>
    <property type="match status" value="1"/>
</dbReference>
<dbReference type="Gene3D" id="1.25.40.20">
    <property type="entry name" value="Ankyrin repeat-containing domain"/>
    <property type="match status" value="1"/>
</dbReference>
<dbReference type="PANTHER" id="PTHR24193:SF121">
    <property type="entry name" value="ADA2A-CONTAINING COMPLEX COMPONENT 3, ISOFORM D"/>
    <property type="match status" value="1"/>
</dbReference>
<dbReference type="InterPro" id="IPR050663">
    <property type="entry name" value="Ankyrin-SOCS_Box"/>
</dbReference>
<proteinExistence type="predicted"/>
<evidence type="ECO:0000313" key="4">
    <source>
        <dbReference type="Proteomes" id="UP000601435"/>
    </source>
</evidence>
<dbReference type="AlphaFoldDB" id="A0A813A3E4"/>
<dbReference type="GO" id="GO:0005634">
    <property type="term" value="C:nucleus"/>
    <property type="evidence" value="ECO:0007669"/>
    <property type="project" value="TreeGrafter"/>
</dbReference>
<dbReference type="GO" id="GO:0045944">
    <property type="term" value="P:positive regulation of transcription by RNA polymerase II"/>
    <property type="evidence" value="ECO:0007669"/>
    <property type="project" value="TreeGrafter"/>
</dbReference>
<evidence type="ECO:0000256" key="2">
    <source>
        <dbReference type="ARBA" id="ARBA00023043"/>
    </source>
</evidence>
<name>A0A813A3E4_9DINO</name>
<dbReference type="PANTHER" id="PTHR24193">
    <property type="entry name" value="ANKYRIN REPEAT PROTEIN"/>
    <property type="match status" value="1"/>
</dbReference>
<dbReference type="GO" id="GO:0000976">
    <property type="term" value="F:transcription cis-regulatory region binding"/>
    <property type="evidence" value="ECO:0007669"/>
    <property type="project" value="TreeGrafter"/>
</dbReference>
<organism evidence="3 4">
    <name type="scientific">Symbiodinium necroappetens</name>
    <dbReference type="NCBI Taxonomy" id="1628268"/>
    <lineage>
        <taxon>Eukaryota</taxon>
        <taxon>Sar</taxon>
        <taxon>Alveolata</taxon>
        <taxon>Dinophyceae</taxon>
        <taxon>Suessiales</taxon>
        <taxon>Symbiodiniaceae</taxon>
        <taxon>Symbiodinium</taxon>
    </lineage>
</organism>
<dbReference type="EMBL" id="CAJNJA010052513">
    <property type="protein sequence ID" value="CAE7846983.1"/>
    <property type="molecule type" value="Genomic_DNA"/>
</dbReference>
<dbReference type="OrthoDB" id="823504at2759"/>
<sequence length="215" mass="23229">MTGDASLVAALLEHGANSNDSITKSKRELLFPKKMSLLSIAAHFRSNETLKVLLAARADVNARDSFKTTALHWVCTSDNSDGLQLLADANGDLQQQDGLGFDIFKTACANGSYQILTKMLAKPHGFSLRSCLHLALLIGGGSRDAISLLISAKADVNETLDLTSSRLLKFALTVYGVQHRIRPSRLTMMAYHHGGSSAAIDIFWGLVVWGLGFKV</sequence>
<evidence type="ECO:0000256" key="1">
    <source>
        <dbReference type="ARBA" id="ARBA00022737"/>
    </source>
</evidence>